<gene>
    <name evidence="1" type="ORF">I4W93_009010</name>
</gene>
<sequence>MKERYISIASGNVTLSAILHTPAKDNATDTHDTGVLIIVGGPQYRVGSHRQFVKLSRFLAMHHIPSMRLDSSGMGDSSGKRVAFYQQDTDIEAAITSFLQHCPQLSNVVLWGLCDAASAILLQLNQHDPRISGAILLNPLVRQQHNHATVMLKHYYLKRLFNRQFWRKMLGGDLLLRLSISELWLAFKQRNAKQAPDTQLLMTNERNYVPLMLHGWQQFNGHVLVITSGNDLTAQEFLQLCTSDSAWGNCLQSAQQQHIAPANHTFASKEWRTQVEQYSADFVLHKAK</sequence>
<dbReference type="SUPFAM" id="SSF53474">
    <property type="entry name" value="alpha/beta-Hydrolases"/>
    <property type="match status" value="1"/>
</dbReference>
<evidence type="ECO:0000313" key="1">
    <source>
        <dbReference type="EMBL" id="MBZ9611736.1"/>
    </source>
</evidence>
<comment type="caution">
    <text evidence="1">The sequence shown here is derived from an EMBL/GenBank/DDBJ whole genome shotgun (WGS) entry which is preliminary data.</text>
</comment>
<keyword evidence="1" id="KW-0378">Hydrolase</keyword>
<dbReference type="RefSeq" id="WP_205311251.1">
    <property type="nucleotide sequence ID" value="NZ_JAERPS020000003.1"/>
</dbReference>
<accession>A0ABS7X8R6</accession>
<dbReference type="Proteomes" id="UP000663814">
    <property type="component" value="Unassembled WGS sequence"/>
</dbReference>
<proteinExistence type="predicted"/>
<reference evidence="1 2" key="1">
    <citation type="submission" date="2021-08" db="EMBL/GenBank/DDBJ databases">
        <title>Rheinheimera aquimaris sp. nov., isolated from seawater of the East Sea in Korea.</title>
        <authorList>
            <person name="Kim K.H."/>
            <person name="Wenting R."/>
            <person name="Kim K.R."/>
            <person name="Jeon C.O."/>
        </authorList>
    </citation>
    <scope>NUCLEOTIDE SEQUENCE [LARGE SCALE GENOMIC DNA]</scope>
    <source>
        <strain evidence="1 2">MA-13</strain>
    </source>
</reference>
<protein>
    <submittedName>
        <fullName evidence="1">Hydrolase 1, exosortase A system-associated</fullName>
    </submittedName>
</protein>
<dbReference type="InterPro" id="IPR017531">
    <property type="entry name" value="Hydrolase-1_PEP"/>
</dbReference>
<dbReference type="NCBIfam" id="TIGR03100">
    <property type="entry name" value="hydr1_PEP"/>
    <property type="match status" value="1"/>
</dbReference>
<organism evidence="1 2">
    <name type="scientific">Rheinheimera maricola</name>
    <dbReference type="NCBI Taxonomy" id="2793282"/>
    <lineage>
        <taxon>Bacteria</taxon>
        <taxon>Pseudomonadati</taxon>
        <taxon>Pseudomonadota</taxon>
        <taxon>Gammaproteobacteria</taxon>
        <taxon>Chromatiales</taxon>
        <taxon>Chromatiaceae</taxon>
        <taxon>Rheinheimera</taxon>
    </lineage>
</organism>
<dbReference type="GO" id="GO:0016787">
    <property type="term" value="F:hydrolase activity"/>
    <property type="evidence" value="ECO:0007669"/>
    <property type="project" value="UniProtKB-KW"/>
</dbReference>
<dbReference type="EMBL" id="JAERPS020000003">
    <property type="protein sequence ID" value="MBZ9611736.1"/>
    <property type="molecule type" value="Genomic_DNA"/>
</dbReference>
<dbReference type="InterPro" id="IPR029058">
    <property type="entry name" value="AB_hydrolase_fold"/>
</dbReference>
<name>A0ABS7X8R6_9GAMM</name>
<evidence type="ECO:0000313" key="2">
    <source>
        <dbReference type="Proteomes" id="UP000663814"/>
    </source>
</evidence>
<dbReference type="Gene3D" id="3.40.50.1820">
    <property type="entry name" value="alpha/beta hydrolase"/>
    <property type="match status" value="1"/>
</dbReference>
<keyword evidence="2" id="KW-1185">Reference proteome</keyword>